<dbReference type="GO" id="GO:0043565">
    <property type="term" value="F:sequence-specific DNA binding"/>
    <property type="evidence" value="ECO:0007669"/>
    <property type="project" value="InterPro"/>
</dbReference>
<reference evidence="5 6" key="1">
    <citation type="journal article" date="2015" name="J. Biotechnol.">
        <title>Complete genome sequence of a malodorant-producing acetogen, Clostridium scatologenes ATCC 25775(T).</title>
        <authorList>
            <person name="Zhu Z."/>
            <person name="Guo T."/>
            <person name="Zheng H."/>
            <person name="Song T."/>
            <person name="Ouyang P."/>
            <person name="Xie J."/>
        </authorList>
    </citation>
    <scope>NUCLEOTIDE SEQUENCE [LARGE SCALE GENOMIC DNA]</scope>
    <source>
        <strain evidence="5 6">ATCC 25775</strain>
    </source>
</reference>
<dbReference type="InterPro" id="IPR000485">
    <property type="entry name" value="AsnC-type_HTH_dom"/>
</dbReference>
<dbReference type="GO" id="GO:0043200">
    <property type="term" value="P:response to amino acid"/>
    <property type="evidence" value="ECO:0007669"/>
    <property type="project" value="TreeGrafter"/>
</dbReference>
<dbReference type="Proteomes" id="UP000033115">
    <property type="component" value="Chromosome"/>
</dbReference>
<accession>A0A0E3M623</accession>
<dbReference type="Pfam" id="PF13404">
    <property type="entry name" value="HTH_AsnC-type"/>
    <property type="match status" value="1"/>
</dbReference>
<name>A0A0E3M623_CLOSL</name>
<evidence type="ECO:0000259" key="4">
    <source>
        <dbReference type="PROSITE" id="PS50956"/>
    </source>
</evidence>
<dbReference type="InterPro" id="IPR019887">
    <property type="entry name" value="Tscrpt_reg_AsnC/Lrp_C"/>
</dbReference>
<sequence length="137" mass="15655">MLDQTDIKILNLLKENSRLQWREIGELVHLTGQAVANRIKKMEQSGVIEKYTIISNNSKPGKSLTAYITVFMKTSNHPAFIQFVKSNKVIVECHRISGDGCYLLKANVTNEENLMCLLNKILDFGNYRLNISIDRIK</sequence>
<dbReference type="AlphaFoldDB" id="A0A0E3M623"/>
<dbReference type="Gene3D" id="1.10.10.10">
    <property type="entry name" value="Winged helix-like DNA-binding domain superfamily/Winged helix DNA-binding domain"/>
    <property type="match status" value="1"/>
</dbReference>
<feature type="domain" description="HTH asnC-type" evidence="4">
    <location>
        <begin position="2"/>
        <end position="63"/>
    </location>
</feature>
<dbReference type="InterPro" id="IPR011008">
    <property type="entry name" value="Dimeric_a/b-barrel"/>
</dbReference>
<dbReference type="Gene3D" id="3.30.70.920">
    <property type="match status" value="1"/>
</dbReference>
<keyword evidence="3" id="KW-0804">Transcription</keyword>
<gene>
    <name evidence="5" type="ORF">CSCA_1728</name>
</gene>
<keyword evidence="1" id="KW-0805">Transcription regulation</keyword>
<dbReference type="InterPro" id="IPR036388">
    <property type="entry name" value="WH-like_DNA-bd_sf"/>
</dbReference>
<evidence type="ECO:0000313" key="5">
    <source>
        <dbReference type="EMBL" id="AKA68853.1"/>
    </source>
</evidence>
<dbReference type="SUPFAM" id="SSF54909">
    <property type="entry name" value="Dimeric alpha+beta barrel"/>
    <property type="match status" value="1"/>
</dbReference>
<dbReference type="Pfam" id="PF01037">
    <property type="entry name" value="AsnC_trans_reg"/>
    <property type="match status" value="1"/>
</dbReference>
<dbReference type="HOGENOM" id="CLU_091233_3_2_9"/>
<dbReference type="InterPro" id="IPR036390">
    <property type="entry name" value="WH_DNA-bd_sf"/>
</dbReference>
<evidence type="ECO:0000256" key="2">
    <source>
        <dbReference type="ARBA" id="ARBA00023125"/>
    </source>
</evidence>
<keyword evidence="6" id="KW-1185">Reference proteome</keyword>
<dbReference type="InterPro" id="IPR019888">
    <property type="entry name" value="Tscrpt_reg_AsnC-like"/>
</dbReference>
<dbReference type="SMART" id="SM00344">
    <property type="entry name" value="HTH_ASNC"/>
    <property type="match status" value="1"/>
</dbReference>
<dbReference type="SUPFAM" id="SSF46785">
    <property type="entry name" value="Winged helix' DNA-binding domain"/>
    <property type="match status" value="1"/>
</dbReference>
<dbReference type="PRINTS" id="PR00033">
    <property type="entry name" value="HTHASNC"/>
</dbReference>
<dbReference type="PANTHER" id="PTHR30154:SF55">
    <property type="entry name" value="HTH-TYPE TRANSCRIPTIONAL REGULATOR LRPB"/>
    <property type="match status" value="1"/>
</dbReference>
<dbReference type="STRING" id="1548.CSCA_1728"/>
<dbReference type="PANTHER" id="PTHR30154">
    <property type="entry name" value="LEUCINE-RESPONSIVE REGULATORY PROTEIN"/>
    <property type="match status" value="1"/>
</dbReference>
<dbReference type="RefSeq" id="WP_029161956.1">
    <property type="nucleotide sequence ID" value="NZ_CP009933.1"/>
</dbReference>
<protein>
    <submittedName>
        <fullName evidence="5">Transcriptional regulator, AsnC family</fullName>
    </submittedName>
</protein>
<evidence type="ECO:0000313" key="6">
    <source>
        <dbReference type="Proteomes" id="UP000033115"/>
    </source>
</evidence>
<dbReference type="EMBL" id="CP009933">
    <property type="protein sequence ID" value="AKA68853.1"/>
    <property type="molecule type" value="Genomic_DNA"/>
</dbReference>
<proteinExistence type="predicted"/>
<keyword evidence="2" id="KW-0238">DNA-binding</keyword>
<dbReference type="KEGG" id="csq:CSCA_1728"/>
<dbReference type="GO" id="GO:0005829">
    <property type="term" value="C:cytosol"/>
    <property type="evidence" value="ECO:0007669"/>
    <property type="project" value="TreeGrafter"/>
</dbReference>
<organism evidence="5 6">
    <name type="scientific">Clostridium scatologenes</name>
    <dbReference type="NCBI Taxonomy" id="1548"/>
    <lineage>
        <taxon>Bacteria</taxon>
        <taxon>Bacillati</taxon>
        <taxon>Bacillota</taxon>
        <taxon>Clostridia</taxon>
        <taxon>Eubacteriales</taxon>
        <taxon>Clostridiaceae</taxon>
        <taxon>Clostridium</taxon>
    </lineage>
</organism>
<dbReference type="PROSITE" id="PS50956">
    <property type="entry name" value="HTH_ASNC_2"/>
    <property type="match status" value="1"/>
</dbReference>
<evidence type="ECO:0000256" key="1">
    <source>
        <dbReference type="ARBA" id="ARBA00023015"/>
    </source>
</evidence>
<evidence type="ECO:0000256" key="3">
    <source>
        <dbReference type="ARBA" id="ARBA00023163"/>
    </source>
</evidence>